<proteinExistence type="predicted"/>
<dbReference type="RefSeq" id="WP_344828130.1">
    <property type="nucleotide sequence ID" value="NZ_BAAAUV010000006.1"/>
</dbReference>
<gene>
    <name evidence="2" type="ORF">GCM10010468_29860</name>
</gene>
<feature type="signal peptide" evidence="1">
    <location>
        <begin position="1"/>
        <end position="22"/>
    </location>
</feature>
<keyword evidence="1" id="KW-0732">Signal</keyword>
<dbReference type="SUPFAM" id="SSF63829">
    <property type="entry name" value="Calcium-dependent phosphotriesterase"/>
    <property type="match status" value="1"/>
</dbReference>
<reference evidence="3" key="1">
    <citation type="journal article" date="2019" name="Int. J. Syst. Evol. Microbiol.">
        <title>The Global Catalogue of Microorganisms (GCM) 10K type strain sequencing project: providing services to taxonomists for standard genome sequencing and annotation.</title>
        <authorList>
            <consortium name="The Broad Institute Genomics Platform"/>
            <consortium name="The Broad Institute Genome Sequencing Center for Infectious Disease"/>
            <person name="Wu L."/>
            <person name="Ma J."/>
        </authorList>
    </citation>
    <scope>NUCLEOTIDE SEQUENCE [LARGE SCALE GENOMIC DNA]</scope>
    <source>
        <strain evidence="3">JCM 9377</strain>
    </source>
</reference>
<evidence type="ECO:0000313" key="3">
    <source>
        <dbReference type="Proteomes" id="UP001501237"/>
    </source>
</evidence>
<sequence>MRTRVVAAVAVLGMSFAVPAHGAEGWREVALPFLWPRNGVEGIGASGPSDVWIAGYQGSIPIFSPPLSTIVWTDGNPVVRRWDGTAWREYPLPGFSGDGRVTRVAASASGTWVLGRGNGAQGIYLARFASGAFTRVAAPAGLSTATDLTAGPAGIWLSGVDSSSQVFLARWDGAAWQRTPVPAGFFGLTSVTGTGANEAFATGERVRPAPGQGTRYAALRWNGTSWSETAVPDQADGADGGLVSAAAAAPADVWAVGAFSTASGSKLRRWNGSTWQSAPQPAELPYPQRVVSDGAGRLWLAGQNEAGTTVLLRRTSTGWSVVPAPALRLTSITALPGADVLWAAGTTANDRTAVMTTP</sequence>
<comment type="caution">
    <text evidence="2">The sequence shown here is derived from an EMBL/GenBank/DDBJ whole genome shotgun (WGS) entry which is preliminary data.</text>
</comment>
<organism evidence="2 3">
    <name type="scientific">Actinocorallia longicatena</name>
    <dbReference type="NCBI Taxonomy" id="111803"/>
    <lineage>
        <taxon>Bacteria</taxon>
        <taxon>Bacillati</taxon>
        <taxon>Actinomycetota</taxon>
        <taxon>Actinomycetes</taxon>
        <taxon>Streptosporangiales</taxon>
        <taxon>Thermomonosporaceae</taxon>
        <taxon>Actinocorallia</taxon>
    </lineage>
</organism>
<dbReference type="EMBL" id="BAAAUV010000006">
    <property type="protein sequence ID" value="GAA3211261.1"/>
    <property type="molecule type" value="Genomic_DNA"/>
</dbReference>
<name>A0ABP6Q8D1_9ACTN</name>
<feature type="chain" id="PRO_5046534476" evidence="1">
    <location>
        <begin position="23"/>
        <end position="358"/>
    </location>
</feature>
<evidence type="ECO:0000313" key="2">
    <source>
        <dbReference type="EMBL" id="GAA3211261.1"/>
    </source>
</evidence>
<protein>
    <submittedName>
        <fullName evidence="2">Uncharacterized protein</fullName>
    </submittedName>
</protein>
<keyword evidence="3" id="KW-1185">Reference proteome</keyword>
<accession>A0ABP6Q8D1</accession>
<evidence type="ECO:0000256" key="1">
    <source>
        <dbReference type="SAM" id="SignalP"/>
    </source>
</evidence>
<dbReference type="Proteomes" id="UP001501237">
    <property type="component" value="Unassembled WGS sequence"/>
</dbReference>